<sequence length="199" mass="22106">MTENKLLLRLPQFNETDPVFKQLFGDKERPELSPVTNINDINVGATYNSIEWHLRYQELATRCAVLSEAEGHFLRKWAEFLGIERPPGMSDTEFVGYILGYVLSNEPTITKIAGLFPRPDFAVLRCDELGFSSDVSATDVGLTLPGPGTKSVSAIITPDRLVSYIITDDLSKFTNLLLTELNRILAAGTAIYIGEKEHA</sequence>
<organism evidence="1 2">
    <name type="scientific">Leptospira interrogans str. UI 12758</name>
    <dbReference type="NCBI Taxonomy" id="1049938"/>
    <lineage>
        <taxon>Bacteria</taxon>
        <taxon>Pseudomonadati</taxon>
        <taxon>Spirochaetota</taxon>
        <taxon>Spirochaetia</taxon>
        <taxon>Leptospirales</taxon>
        <taxon>Leptospiraceae</taxon>
        <taxon>Leptospira</taxon>
    </lineage>
</organism>
<accession>A0A0E2D8W2</accession>
<dbReference type="EMBL" id="AHNR02000014">
    <property type="protein sequence ID" value="EKR56542.1"/>
    <property type="molecule type" value="Genomic_DNA"/>
</dbReference>
<reference evidence="1 2" key="1">
    <citation type="submission" date="2012-10" db="EMBL/GenBank/DDBJ databases">
        <authorList>
            <person name="Harkins D.M."/>
            <person name="Durkin A.S."/>
            <person name="Brinkac L.M."/>
            <person name="Haft D.H."/>
            <person name="Selengut J.D."/>
            <person name="Sanka R."/>
            <person name="DePew J."/>
            <person name="Purushe J."/>
            <person name="Chanthongthip A."/>
            <person name="Lattana O."/>
            <person name="Phetsouvanh R."/>
            <person name="Newton P.N."/>
            <person name="Vinetz J.M."/>
            <person name="Sutton G.G."/>
            <person name="Nierman W.C."/>
            <person name="Fouts D.E."/>
        </authorList>
    </citation>
    <scope>NUCLEOTIDE SEQUENCE [LARGE SCALE GENOMIC DNA]</scope>
    <source>
        <strain evidence="1 2">UI 12758</strain>
    </source>
</reference>
<dbReference type="RefSeq" id="WP_000138377.1">
    <property type="nucleotide sequence ID" value="NZ_AHNR02000014.1"/>
</dbReference>
<protein>
    <submittedName>
        <fullName evidence="1">Uncharacterized protein</fullName>
    </submittedName>
</protein>
<evidence type="ECO:0000313" key="1">
    <source>
        <dbReference type="EMBL" id="EKR56542.1"/>
    </source>
</evidence>
<proteinExistence type="predicted"/>
<dbReference type="Proteomes" id="UP000001340">
    <property type="component" value="Unassembled WGS sequence"/>
</dbReference>
<evidence type="ECO:0000313" key="2">
    <source>
        <dbReference type="Proteomes" id="UP000001340"/>
    </source>
</evidence>
<name>A0A0E2D8W2_LEPIR</name>
<comment type="caution">
    <text evidence="1">The sequence shown here is derived from an EMBL/GenBank/DDBJ whole genome shotgun (WGS) entry which is preliminary data.</text>
</comment>
<dbReference type="AlphaFoldDB" id="A0A0E2D8W2"/>
<gene>
    <name evidence="1" type="ORF">LEP1GSC105_4255</name>
</gene>